<dbReference type="InterPro" id="IPR002347">
    <property type="entry name" value="SDR_fam"/>
</dbReference>
<dbReference type="OrthoDB" id="333269at2759"/>
<dbReference type="Proteomes" id="UP000005641">
    <property type="component" value="Unassembled WGS sequence"/>
</dbReference>
<dbReference type="GO" id="GO:0016630">
    <property type="term" value="F:protochlorophyllide reductase activity"/>
    <property type="evidence" value="ECO:0007669"/>
    <property type="project" value="UniProtKB-EC"/>
</dbReference>
<dbReference type="Gene3D" id="3.40.50.720">
    <property type="entry name" value="NAD(P)-binding Rossmann-like Domain"/>
    <property type="match status" value="1"/>
</dbReference>
<evidence type="ECO:0000313" key="5">
    <source>
        <dbReference type="Proteomes" id="UP000005641"/>
    </source>
</evidence>
<dbReference type="InterPro" id="IPR036291">
    <property type="entry name" value="NAD(P)-bd_dom_sf"/>
</dbReference>
<feature type="transmembrane region" description="Helical" evidence="3">
    <location>
        <begin position="400"/>
        <end position="422"/>
    </location>
</feature>
<evidence type="ECO:0000256" key="3">
    <source>
        <dbReference type="SAM" id="Phobius"/>
    </source>
</evidence>
<evidence type="ECO:0000256" key="2">
    <source>
        <dbReference type="SAM" id="MobiDB-lite"/>
    </source>
</evidence>
<dbReference type="EMBL" id="AAQM03000152">
    <property type="protein sequence ID" value="EPR60795.1"/>
    <property type="molecule type" value="Genomic_DNA"/>
</dbReference>
<keyword evidence="1 4" id="KW-0560">Oxidoreductase</keyword>
<reference evidence="4 5" key="2">
    <citation type="submission" date="2013-05" db="EMBL/GenBank/DDBJ databases">
        <authorList>
            <person name="Sibley D."/>
            <person name="Venepally P."/>
            <person name="Karamycheva S."/>
            <person name="Hadjithomas M."/>
            <person name="Khan A."/>
            <person name="Brunk B."/>
            <person name="Roos D."/>
            <person name="Caler E."/>
            <person name="Lorenzi H."/>
        </authorList>
    </citation>
    <scope>NUCLEOTIDE SEQUENCE [LARGE SCALE GENOMIC DNA]</scope>
    <source>
        <strain evidence="4 5">GT1</strain>
    </source>
</reference>
<protein>
    <submittedName>
        <fullName evidence="4">Oxidoreductase, short chain dehydrogenase/reductase family protein</fullName>
        <ecNumber evidence="4">1.3.1.33</ecNumber>
    </submittedName>
</protein>
<dbReference type="VEuPathDB" id="ToxoDB:TGGT1_309265"/>
<keyword evidence="3" id="KW-1133">Transmembrane helix</keyword>
<dbReference type="PRINTS" id="PR00080">
    <property type="entry name" value="SDRFAMILY"/>
</dbReference>
<evidence type="ECO:0000256" key="1">
    <source>
        <dbReference type="ARBA" id="ARBA00023002"/>
    </source>
</evidence>
<feature type="compositionally biased region" description="Basic residues" evidence="2">
    <location>
        <begin position="36"/>
        <end position="51"/>
    </location>
</feature>
<keyword evidence="3" id="KW-0812">Transmembrane</keyword>
<gene>
    <name evidence="4" type="ORF">TGGT1_309265</name>
</gene>
<dbReference type="PANTHER" id="PTHR43157">
    <property type="entry name" value="PHOSPHATIDYLINOSITOL-GLYCAN BIOSYNTHESIS CLASS F PROTEIN-RELATED"/>
    <property type="match status" value="1"/>
</dbReference>
<dbReference type="PRINTS" id="PR00081">
    <property type="entry name" value="GDHRDH"/>
</dbReference>
<dbReference type="SUPFAM" id="SSF51735">
    <property type="entry name" value="NAD(P)-binding Rossmann-fold domains"/>
    <property type="match status" value="1"/>
</dbReference>
<dbReference type="EC" id="1.3.1.33" evidence="4"/>
<dbReference type="PANTHER" id="PTHR43157:SF31">
    <property type="entry name" value="PHOSPHATIDYLINOSITOL-GLYCAN BIOSYNTHESIS CLASS F PROTEIN"/>
    <property type="match status" value="1"/>
</dbReference>
<dbReference type="Pfam" id="PF00106">
    <property type="entry name" value="adh_short"/>
    <property type="match status" value="1"/>
</dbReference>
<comment type="caution">
    <text evidence="4">The sequence shown here is derived from an EMBL/GenBank/DDBJ whole genome shotgun (WGS) entry which is preliminary data.</text>
</comment>
<reference evidence="4 5" key="1">
    <citation type="submission" date="2006-05" db="EMBL/GenBank/DDBJ databases">
        <authorList>
            <person name="Paulsen I."/>
        </authorList>
    </citation>
    <scope>NUCLEOTIDE SEQUENCE [LARGE SCALE GENOMIC DNA]</scope>
    <source>
        <strain evidence="4 5">GT1</strain>
    </source>
</reference>
<proteinExistence type="predicted"/>
<keyword evidence="3" id="KW-0472">Membrane</keyword>
<evidence type="ECO:0000313" key="4">
    <source>
        <dbReference type="EMBL" id="EPR60795.1"/>
    </source>
</evidence>
<feature type="region of interest" description="Disordered" evidence="2">
    <location>
        <begin position="18"/>
        <end position="57"/>
    </location>
</feature>
<name>S7USU2_TOXGG</name>
<organism evidence="4 5">
    <name type="scientific">Toxoplasma gondii (strain ATCC 50853 / GT1)</name>
    <dbReference type="NCBI Taxonomy" id="507601"/>
    <lineage>
        <taxon>Eukaryota</taxon>
        <taxon>Sar</taxon>
        <taxon>Alveolata</taxon>
        <taxon>Apicomplexa</taxon>
        <taxon>Conoidasida</taxon>
        <taxon>Coccidia</taxon>
        <taxon>Eucoccidiorida</taxon>
        <taxon>Eimeriorina</taxon>
        <taxon>Sarcocystidae</taxon>
        <taxon>Toxoplasma</taxon>
    </lineage>
</organism>
<accession>S7USU2</accession>
<sequence length="928" mass="99226">MQSCVVSRRGLRTKKAVRSLNSAVSSAAGRPESSRKRGGARRVQNGRKKQGNARLDDELQESGHAGRWLASSLFSLGAPAKKAAEWVGLYVETTRKNPKTHLPTSWCAASNTHLCCRTPAILFSGSTTHRAAHSRRHSHGTVSVSALLLSRPLLVNEPSFLALVSFRCLCVQKPHRFFPLPQSLFLFLSLSLLAHRLVALPLPPPQSSLSSASVTVSLVSLSSRHVRVSPVVLLLPSVAPPCSLASRLPPSSPFFPPLPSLEMGNALLPLLCYHTRGFFARDGVYRDASSRFPYLSLCFTEPVLQASLFGLSSLALFLLHPLLLGTAPPFSVSRSSSLSSLPFLSETVSSLPACASAALEAAGLFLSYLPAYLRAAYAPIDRLFFAPVARLLLPPRLQLCPCLAFCSHAFFLVLCLLLWFLLLRRLAAGFRLPAKPSAPTGLCSLLRRDICLLLRPQVSPDAVPAGREAGQKAFASFREFAAFFSTRAIVSSAFPPVARPVALQAFLPLQGRRVVVTGGNAGIGRETARQLALWGAHVLIGCRDVEEGRRVAAEIEKEVAALSASASESESAQLGRVSVGHLDLCAFASVRAFAAHALLVFENSLDILVNNAGVMMINELAVVDDCGFEKQFVTNHLGHFLLTLLLLPALKAAARSSSSASNSRRFGRVINVASCAHVWHAKNFRILDAACTPDGAASAAEALGKPLETLQGCPPVSPLSYDKRQAYGNSKLANIWFTKELQRRLIAEARMDSLGRDDAASAVGNEAASAVGNEAASAGGNEAASAAVGNEASRCGLLRSSQVADRSEEKGEVTAQLLPAGTVGVYAVHPGSVHTKLMRHMVENRPLQGLLVNTLLAQTVMKTARDGAATQLLLCLADQCVLLPGGFYADGGPSWVDPAANDEERMKELWDVSEVLCFGGLGRQTYVK</sequence>
<dbReference type="AlphaFoldDB" id="S7USU2"/>
<feature type="transmembrane region" description="Helical" evidence="3">
    <location>
        <begin position="303"/>
        <end position="327"/>
    </location>
</feature>